<dbReference type="InterPro" id="IPR029099">
    <property type="entry name" value="Pribosyltran_N"/>
</dbReference>
<evidence type="ECO:0000256" key="7">
    <source>
        <dbReference type="ARBA" id="ARBA00049535"/>
    </source>
</evidence>
<organism evidence="9 10">
    <name type="scientific">Neorhizobium phenanthreniclasticum</name>
    <dbReference type="NCBI Taxonomy" id="3157917"/>
    <lineage>
        <taxon>Bacteria</taxon>
        <taxon>Pseudomonadati</taxon>
        <taxon>Pseudomonadota</taxon>
        <taxon>Alphaproteobacteria</taxon>
        <taxon>Hyphomicrobiales</taxon>
        <taxon>Rhizobiaceae</taxon>
        <taxon>Rhizobium/Agrobacterium group</taxon>
        <taxon>Neorhizobium</taxon>
    </lineage>
</organism>
<dbReference type="SUPFAM" id="SSF53271">
    <property type="entry name" value="PRTase-like"/>
    <property type="match status" value="2"/>
</dbReference>
<protein>
    <recommendedName>
        <fullName evidence="1">ribose-phosphate diphosphokinase</fullName>
        <ecNumber evidence="1">2.7.6.1</ecNumber>
    </recommendedName>
</protein>
<evidence type="ECO:0000256" key="6">
    <source>
        <dbReference type="ARBA" id="ARBA00022840"/>
    </source>
</evidence>
<sequence>MTTMAKTKKALTRLFQRLDSVPSPTDERLAAVLQEWLDRRQQLIAPAPQALMTAGTSAAEKAFIFRKDPDAPRHYLLSSGADAAATLIGRISTGDQLDAAADRRGAVRLRRLFDMVGETGEPILGIFSSKSAEAGPIHTELLVAPLSSNGKSVDAFLASASVQRTEPAPARTPVRWPQPHPMLFAFESSRIFGERVAARLGLSLSPIEERFFEDGEEKTRPLAHVRGRDIHVISSLDGTDRESVHDRLCKLLFFIATLKTNGASRVTAVTPYLAYMRKDRQTKEQDPLTAAYVARLFEAVGTDRLITMESHNLAAFQNAFRCPTLHLTAYEAFAAHFAGLLQSADVTVVSPDLGGGKRADMFRVVLEKVLRRPVAKGFVEKQRSQGVVSGDLFAGDVQGRVVIIMDDLISSGTTMARAAEACKQRGATGIHLCATHGLFSKEAAGHLALPFIDSIVVADTVETGRRYGGDKRLTVIPVTSIFADAIAECCETVAR</sequence>
<dbReference type="Proteomes" id="UP001496627">
    <property type="component" value="Unassembled WGS sequence"/>
</dbReference>
<comment type="caution">
    <text evidence="9">The sequence shown here is derived from an EMBL/GenBank/DDBJ whole genome shotgun (WGS) entry which is preliminary data.</text>
</comment>
<reference evidence="9 10" key="1">
    <citation type="submission" date="2024-05" db="EMBL/GenBank/DDBJ databases">
        <title>Neorhizobium sp. Rsf11, a plant growth promoting and heavy metal resistant PAH-degrader.</title>
        <authorList>
            <person name="Golubev S.N."/>
            <person name="Muratova A.Y."/>
            <person name="Markelova M.I."/>
        </authorList>
    </citation>
    <scope>NUCLEOTIDE SEQUENCE [LARGE SCALE GENOMIC DNA]</scope>
    <source>
        <strain evidence="9 10">Rsf11</strain>
    </source>
</reference>
<dbReference type="CDD" id="cd06223">
    <property type="entry name" value="PRTases_typeI"/>
    <property type="match status" value="1"/>
</dbReference>
<keyword evidence="2 9" id="KW-0808">Transferase</keyword>
<dbReference type="Gene3D" id="3.40.50.2020">
    <property type="match status" value="2"/>
</dbReference>
<dbReference type="InterPro" id="IPR000836">
    <property type="entry name" value="PRTase_dom"/>
</dbReference>
<feature type="domain" description="Ribose-phosphate pyrophosphokinase N-terminal" evidence="8">
    <location>
        <begin position="182"/>
        <end position="301"/>
    </location>
</feature>
<dbReference type="EMBL" id="JBEAAL010000001">
    <property type="protein sequence ID" value="MEQ1403361.1"/>
    <property type="molecule type" value="Genomic_DNA"/>
</dbReference>
<dbReference type="GO" id="GO:0004749">
    <property type="term" value="F:ribose phosphate diphosphokinase activity"/>
    <property type="evidence" value="ECO:0007669"/>
    <property type="project" value="UniProtKB-EC"/>
</dbReference>
<dbReference type="EC" id="2.7.6.1" evidence="1"/>
<accession>A0ABV0LUT1</accession>
<keyword evidence="10" id="KW-1185">Reference proteome</keyword>
<evidence type="ECO:0000313" key="10">
    <source>
        <dbReference type="Proteomes" id="UP001496627"/>
    </source>
</evidence>
<dbReference type="RefSeq" id="WP_244446969.1">
    <property type="nucleotide sequence ID" value="NZ_JBEAAL010000001.1"/>
</dbReference>
<keyword evidence="3" id="KW-0545">Nucleotide biosynthesis</keyword>
<evidence type="ECO:0000256" key="2">
    <source>
        <dbReference type="ARBA" id="ARBA00022679"/>
    </source>
</evidence>
<dbReference type="PANTHER" id="PTHR10210:SF32">
    <property type="entry name" value="RIBOSE-PHOSPHATE PYROPHOSPHOKINASE 2"/>
    <property type="match status" value="1"/>
</dbReference>
<evidence type="ECO:0000256" key="3">
    <source>
        <dbReference type="ARBA" id="ARBA00022727"/>
    </source>
</evidence>
<dbReference type="Pfam" id="PF13793">
    <property type="entry name" value="Pribosyltran_N"/>
    <property type="match status" value="1"/>
</dbReference>
<keyword evidence="5" id="KW-0418">Kinase</keyword>
<comment type="catalytic activity">
    <reaction evidence="7">
        <text>D-ribose 5-phosphate + ATP = 5-phospho-alpha-D-ribose 1-diphosphate + AMP + H(+)</text>
        <dbReference type="Rhea" id="RHEA:15609"/>
        <dbReference type="ChEBI" id="CHEBI:15378"/>
        <dbReference type="ChEBI" id="CHEBI:30616"/>
        <dbReference type="ChEBI" id="CHEBI:58017"/>
        <dbReference type="ChEBI" id="CHEBI:78346"/>
        <dbReference type="ChEBI" id="CHEBI:456215"/>
        <dbReference type="EC" id="2.7.6.1"/>
    </reaction>
</comment>
<evidence type="ECO:0000313" key="9">
    <source>
        <dbReference type="EMBL" id="MEQ1403361.1"/>
    </source>
</evidence>
<gene>
    <name evidence="9" type="primary">prs</name>
    <name evidence="9" type="ORF">ABK249_00320</name>
</gene>
<dbReference type="NCBIfam" id="TIGR01251">
    <property type="entry name" value="ribP_PPkin"/>
    <property type="match status" value="1"/>
</dbReference>
<evidence type="ECO:0000256" key="1">
    <source>
        <dbReference type="ARBA" id="ARBA00013247"/>
    </source>
</evidence>
<evidence type="ECO:0000256" key="5">
    <source>
        <dbReference type="ARBA" id="ARBA00022777"/>
    </source>
</evidence>
<evidence type="ECO:0000256" key="4">
    <source>
        <dbReference type="ARBA" id="ARBA00022741"/>
    </source>
</evidence>
<keyword evidence="4" id="KW-0547">Nucleotide-binding</keyword>
<dbReference type="InterPro" id="IPR029057">
    <property type="entry name" value="PRTase-like"/>
</dbReference>
<dbReference type="Pfam" id="PF14572">
    <property type="entry name" value="Pribosyl_synth"/>
    <property type="match status" value="1"/>
</dbReference>
<name>A0ABV0LUT1_9HYPH</name>
<dbReference type="PANTHER" id="PTHR10210">
    <property type="entry name" value="RIBOSE-PHOSPHATE DIPHOSPHOKINASE FAMILY MEMBER"/>
    <property type="match status" value="1"/>
</dbReference>
<keyword evidence="6" id="KW-0067">ATP-binding</keyword>
<proteinExistence type="predicted"/>
<dbReference type="InterPro" id="IPR005946">
    <property type="entry name" value="Rib-P_diPkinase"/>
</dbReference>
<evidence type="ECO:0000259" key="8">
    <source>
        <dbReference type="Pfam" id="PF13793"/>
    </source>
</evidence>
<dbReference type="SMART" id="SM01400">
    <property type="entry name" value="Pribosyltran_N"/>
    <property type="match status" value="1"/>
</dbReference>